<name>A0AAD7HKD3_9AGAR</name>
<organism evidence="2 3">
    <name type="scientific">Mycena maculata</name>
    <dbReference type="NCBI Taxonomy" id="230809"/>
    <lineage>
        <taxon>Eukaryota</taxon>
        <taxon>Fungi</taxon>
        <taxon>Dikarya</taxon>
        <taxon>Basidiomycota</taxon>
        <taxon>Agaricomycotina</taxon>
        <taxon>Agaricomycetes</taxon>
        <taxon>Agaricomycetidae</taxon>
        <taxon>Agaricales</taxon>
        <taxon>Marasmiineae</taxon>
        <taxon>Mycenaceae</taxon>
        <taxon>Mycena</taxon>
    </lineage>
</organism>
<dbReference type="EMBL" id="JARJLG010000259">
    <property type="protein sequence ID" value="KAJ7722282.1"/>
    <property type="molecule type" value="Genomic_DNA"/>
</dbReference>
<gene>
    <name evidence="2" type="ORF">DFH07DRAFT_872073</name>
</gene>
<protein>
    <submittedName>
        <fullName evidence="2">Uncharacterized protein</fullName>
    </submittedName>
</protein>
<evidence type="ECO:0000256" key="1">
    <source>
        <dbReference type="SAM" id="MobiDB-lite"/>
    </source>
</evidence>
<sequence>MSNADATAEVIRIRAAACQKLVDQLVNAEITTFEFSKRLQEAGVTAAEAGDYGRQARARMDAMAAPPPPQESLPGSREATPEGLSEEELTKFRSERDALLAEKQKREDEQRRTAADEVEWSIVRAKLNSLLPTRQHVRSSPLTAAELEQFLGLQLSQSSSPTSIPTATLSAAPHLALLTAGINADPHIEETWKLRRAFSADKALDPIVDLFAALGPGYDHQDDPKEFAGEFSLVRKDHTSAKRQIKTESDWIRVFAAWRTGVCLLYPHRAVELSGYLKVVTDLFRAVPADPTTAIRFDVDARERYAKSPFHMDDRSQLNIALLSQMFRYSPASGTSGTSTKRSAPNSSGGPAKRASIACQNWNMGFCNDPCVNRRMHGSCSECGKSHRARDQEKCLTSLQAHRRSRVSGDNSVGASGSGGA</sequence>
<feature type="region of interest" description="Disordered" evidence="1">
    <location>
        <begin position="332"/>
        <end position="352"/>
    </location>
</feature>
<dbReference type="Proteomes" id="UP001215280">
    <property type="component" value="Unassembled WGS sequence"/>
</dbReference>
<proteinExistence type="predicted"/>
<evidence type="ECO:0000313" key="3">
    <source>
        <dbReference type="Proteomes" id="UP001215280"/>
    </source>
</evidence>
<comment type="caution">
    <text evidence="2">The sequence shown here is derived from an EMBL/GenBank/DDBJ whole genome shotgun (WGS) entry which is preliminary data.</text>
</comment>
<keyword evidence="3" id="KW-1185">Reference proteome</keyword>
<reference evidence="2" key="1">
    <citation type="submission" date="2023-03" db="EMBL/GenBank/DDBJ databases">
        <title>Massive genome expansion in bonnet fungi (Mycena s.s.) driven by repeated elements and novel gene families across ecological guilds.</title>
        <authorList>
            <consortium name="Lawrence Berkeley National Laboratory"/>
            <person name="Harder C.B."/>
            <person name="Miyauchi S."/>
            <person name="Viragh M."/>
            <person name="Kuo A."/>
            <person name="Thoen E."/>
            <person name="Andreopoulos B."/>
            <person name="Lu D."/>
            <person name="Skrede I."/>
            <person name="Drula E."/>
            <person name="Henrissat B."/>
            <person name="Morin E."/>
            <person name="Kohler A."/>
            <person name="Barry K."/>
            <person name="LaButti K."/>
            <person name="Morin E."/>
            <person name="Salamov A."/>
            <person name="Lipzen A."/>
            <person name="Mereny Z."/>
            <person name="Hegedus B."/>
            <person name="Baldrian P."/>
            <person name="Stursova M."/>
            <person name="Weitz H."/>
            <person name="Taylor A."/>
            <person name="Grigoriev I.V."/>
            <person name="Nagy L.G."/>
            <person name="Martin F."/>
            <person name="Kauserud H."/>
        </authorList>
    </citation>
    <scope>NUCLEOTIDE SEQUENCE</scope>
    <source>
        <strain evidence="2">CBHHK188m</strain>
    </source>
</reference>
<feature type="region of interest" description="Disordered" evidence="1">
    <location>
        <begin position="55"/>
        <end position="94"/>
    </location>
</feature>
<evidence type="ECO:0000313" key="2">
    <source>
        <dbReference type="EMBL" id="KAJ7722282.1"/>
    </source>
</evidence>
<feature type="compositionally biased region" description="Polar residues" evidence="1">
    <location>
        <begin position="332"/>
        <end position="349"/>
    </location>
</feature>
<accession>A0AAD7HKD3</accession>
<feature type="region of interest" description="Disordered" evidence="1">
    <location>
        <begin position="390"/>
        <end position="421"/>
    </location>
</feature>
<dbReference type="AlphaFoldDB" id="A0AAD7HKD3"/>